<name>A0ABU5ESY8_9BACT</name>
<protein>
    <submittedName>
        <fullName evidence="1">Uncharacterized protein</fullName>
    </submittedName>
</protein>
<accession>A0ABU5ESY8</accession>
<gene>
    <name evidence="1" type="ORF">R5W23_005462</name>
</gene>
<comment type="caution">
    <text evidence="1">The sequence shown here is derived from an EMBL/GenBank/DDBJ whole genome shotgun (WGS) entry which is preliminary data.</text>
</comment>
<evidence type="ECO:0000313" key="2">
    <source>
        <dbReference type="Proteomes" id="UP001272242"/>
    </source>
</evidence>
<organism evidence="1 2">
    <name type="scientific">Gemmata algarum</name>
    <dbReference type="NCBI Taxonomy" id="2975278"/>
    <lineage>
        <taxon>Bacteria</taxon>
        <taxon>Pseudomonadati</taxon>
        <taxon>Planctomycetota</taxon>
        <taxon>Planctomycetia</taxon>
        <taxon>Gemmatales</taxon>
        <taxon>Gemmataceae</taxon>
        <taxon>Gemmata</taxon>
    </lineage>
</organism>
<reference evidence="2" key="1">
    <citation type="journal article" date="2023" name="Mar. Drugs">
        <title>Gemmata algarum, a Novel Planctomycete Isolated from an Algal Mat, Displays Antimicrobial Activity.</title>
        <authorList>
            <person name="Kumar G."/>
            <person name="Kallscheuer N."/>
            <person name="Kashif M."/>
            <person name="Ahamad S."/>
            <person name="Jagadeeshwari U."/>
            <person name="Pannikurungottu S."/>
            <person name="Haufschild T."/>
            <person name="Kabuu M."/>
            <person name="Sasikala C."/>
            <person name="Jogler C."/>
            <person name="Ramana C."/>
        </authorList>
    </citation>
    <scope>NUCLEOTIDE SEQUENCE [LARGE SCALE GENOMIC DNA]</scope>
    <source>
        <strain evidence="2">JC673</strain>
    </source>
</reference>
<proteinExistence type="predicted"/>
<dbReference type="RefSeq" id="WP_320685301.1">
    <property type="nucleotide sequence ID" value="NZ_JAXBLV010000026.1"/>
</dbReference>
<dbReference type="EMBL" id="JAXBLV010000026">
    <property type="protein sequence ID" value="MDY3558369.1"/>
    <property type="molecule type" value="Genomic_DNA"/>
</dbReference>
<dbReference type="Proteomes" id="UP001272242">
    <property type="component" value="Unassembled WGS sequence"/>
</dbReference>
<evidence type="ECO:0000313" key="1">
    <source>
        <dbReference type="EMBL" id="MDY3558369.1"/>
    </source>
</evidence>
<keyword evidence="2" id="KW-1185">Reference proteome</keyword>
<sequence>MARKNHDEWGECKDCKWFEVGTDASVGNTTLGRCIEEGLQRFALRVSGNSGCNCFVAGEVAHARGSGSAPPGAKSTR</sequence>